<dbReference type="AlphaFoldDB" id="A0A7M1SPJ7"/>
<dbReference type="InterPro" id="IPR001387">
    <property type="entry name" value="Cro/C1-type_HTH"/>
</dbReference>
<dbReference type="Gene3D" id="1.10.260.40">
    <property type="entry name" value="lambda repressor-like DNA-binding domains"/>
    <property type="match status" value="1"/>
</dbReference>
<dbReference type="EMBL" id="CP063169">
    <property type="protein sequence ID" value="QOR69395.1"/>
    <property type="molecule type" value="Genomic_DNA"/>
</dbReference>
<feature type="domain" description="HTH cro/C1-type" evidence="1">
    <location>
        <begin position="13"/>
        <end position="67"/>
    </location>
</feature>
<dbReference type="SMART" id="SM00530">
    <property type="entry name" value="HTH_XRE"/>
    <property type="match status" value="1"/>
</dbReference>
<keyword evidence="3" id="KW-1185">Reference proteome</keyword>
<accession>A0A7M1SPJ7</accession>
<dbReference type="PROSITE" id="PS50943">
    <property type="entry name" value="HTH_CROC1"/>
    <property type="match status" value="1"/>
</dbReference>
<dbReference type="SUPFAM" id="SSF47413">
    <property type="entry name" value="lambda repressor-like DNA-binding domains"/>
    <property type="match status" value="1"/>
</dbReference>
<gene>
    <name evidence="2" type="ORF">IM660_11880</name>
</gene>
<sequence length="71" mass="8152">MRVRTMAEVGAVIRDAREQASLTQAELARRARVSREWLIKVESGRTSAEMPRILDVLAHLDLTLDIKHERE</sequence>
<dbReference type="InterPro" id="IPR010982">
    <property type="entry name" value="Lambda_DNA-bd_dom_sf"/>
</dbReference>
<dbReference type="CDD" id="cd00093">
    <property type="entry name" value="HTH_XRE"/>
    <property type="match status" value="1"/>
</dbReference>
<evidence type="ECO:0000259" key="1">
    <source>
        <dbReference type="PROSITE" id="PS50943"/>
    </source>
</evidence>
<name>A0A7M1SPJ7_9MICO</name>
<dbReference type="Proteomes" id="UP000593758">
    <property type="component" value="Chromosome"/>
</dbReference>
<dbReference type="GO" id="GO:0003677">
    <property type="term" value="F:DNA binding"/>
    <property type="evidence" value="ECO:0007669"/>
    <property type="project" value="InterPro"/>
</dbReference>
<evidence type="ECO:0000313" key="2">
    <source>
        <dbReference type="EMBL" id="QOR69395.1"/>
    </source>
</evidence>
<organism evidence="2 3">
    <name type="scientific">Ruania alkalisoli</name>
    <dbReference type="NCBI Taxonomy" id="2779775"/>
    <lineage>
        <taxon>Bacteria</taxon>
        <taxon>Bacillati</taxon>
        <taxon>Actinomycetota</taxon>
        <taxon>Actinomycetes</taxon>
        <taxon>Micrococcales</taxon>
        <taxon>Ruaniaceae</taxon>
        <taxon>Ruania</taxon>
    </lineage>
</organism>
<reference evidence="2 3" key="1">
    <citation type="submission" date="2020-10" db="EMBL/GenBank/DDBJ databases">
        <title>Haloactinobacterium sp. RN3S43, a bacterium isolated from saline soil.</title>
        <authorList>
            <person name="Sun J.-Q."/>
        </authorList>
    </citation>
    <scope>NUCLEOTIDE SEQUENCE [LARGE SCALE GENOMIC DNA]</scope>
    <source>
        <strain evidence="2 3">RN3S43</strain>
    </source>
</reference>
<dbReference type="Pfam" id="PF13560">
    <property type="entry name" value="HTH_31"/>
    <property type="match status" value="1"/>
</dbReference>
<dbReference type="RefSeq" id="WP_193495751.1">
    <property type="nucleotide sequence ID" value="NZ_CP063169.1"/>
</dbReference>
<proteinExistence type="predicted"/>
<dbReference type="KEGG" id="halt:IM660_11880"/>
<protein>
    <submittedName>
        <fullName evidence="2">Helix-turn-helix domain-containing protein</fullName>
    </submittedName>
</protein>
<evidence type="ECO:0000313" key="3">
    <source>
        <dbReference type="Proteomes" id="UP000593758"/>
    </source>
</evidence>